<feature type="domain" description="C5orf34-like" evidence="4">
    <location>
        <begin position="302"/>
        <end position="386"/>
    </location>
</feature>
<dbReference type="Pfam" id="PF22833">
    <property type="entry name" value="C5orf34_2nd"/>
    <property type="match status" value="1"/>
</dbReference>
<evidence type="ECO:0000313" key="5">
    <source>
        <dbReference type="EMBL" id="KAI7813143.1"/>
    </source>
</evidence>
<dbReference type="InterPro" id="IPR027830">
    <property type="entry name" value="C5orf34-like_N"/>
</dbReference>
<dbReference type="PANTHER" id="PTHR34531:SF1">
    <property type="entry name" value="CHROMOSOME 5 OPEN READING FRAME 34"/>
    <property type="match status" value="1"/>
</dbReference>
<evidence type="ECO:0000259" key="3">
    <source>
        <dbReference type="Pfam" id="PF22833"/>
    </source>
</evidence>
<dbReference type="InterPro" id="IPR053899">
    <property type="entry name" value="C5orf34-like_2nd"/>
</dbReference>
<protein>
    <recommendedName>
        <fullName evidence="7">DUF4524 domain-containing protein</fullName>
    </recommendedName>
</protein>
<organism evidence="5 6">
    <name type="scientific">Triplophysa rosa</name>
    <name type="common">Cave loach</name>
    <dbReference type="NCBI Taxonomy" id="992332"/>
    <lineage>
        <taxon>Eukaryota</taxon>
        <taxon>Metazoa</taxon>
        <taxon>Chordata</taxon>
        <taxon>Craniata</taxon>
        <taxon>Vertebrata</taxon>
        <taxon>Euteleostomi</taxon>
        <taxon>Actinopterygii</taxon>
        <taxon>Neopterygii</taxon>
        <taxon>Teleostei</taxon>
        <taxon>Ostariophysi</taxon>
        <taxon>Cypriniformes</taxon>
        <taxon>Nemacheilidae</taxon>
        <taxon>Triplophysa</taxon>
    </lineage>
</organism>
<keyword evidence="6" id="KW-1185">Reference proteome</keyword>
<evidence type="ECO:0000259" key="4">
    <source>
        <dbReference type="Pfam" id="PF22834"/>
    </source>
</evidence>
<dbReference type="InterPro" id="IPR053901">
    <property type="entry name" value="C5orf34-like"/>
</dbReference>
<dbReference type="PANTHER" id="PTHR34531">
    <property type="entry name" value="ZGC:153352"/>
    <property type="match status" value="1"/>
</dbReference>
<proteinExistence type="predicted"/>
<dbReference type="OrthoDB" id="75908at2759"/>
<comment type="caution">
    <text evidence="5">The sequence shown here is derived from an EMBL/GenBank/DDBJ whole genome shotgun (WGS) entry which is preliminary data.</text>
</comment>
<dbReference type="AlphaFoldDB" id="A0A9W7X351"/>
<evidence type="ECO:0000259" key="1">
    <source>
        <dbReference type="Pfam" id="PF15016"/>
    </source>
</evidence>
<feature type="domain" description="C5orf34-like second" evidence="3">
    <location>
        <begin position="121"/>
        <end position="232"/>
    </location>
</feature>
<evidence type="ECO:0000313" key="6">
    <source>
        <dbReference type="Proteomes" id="UP001059041"/>
    </source>
</evidence>
<accession>A0A9W7X351</accession>
<dbReference type="InterPro" id="IPR027865">
    <property type="entry name" value="C5orf34-like_C"/>
</dbReference>
<feature type="domain" description="C5orf34-like N-terminal" evidence="2">
    <location>
        <begin position="7"/>
        <end position="77"/>
    </location>
</feature>
<dbReference type="Pfam" id="PF15025">
    <property type="entry name" value="C5orf34-like_N"/>
    <property type="match status" value="1"/>
</dbReference>
<evidence type="ECO:0008006" key="7">
    <source>
        <dbReference type="Google" id="ProtNLM"/>
    </source>
</evidence>
<dbReference type="Pfam" id="PF22834">
    <property type="entry name" value="Polo_box_4"/>
    <property type="match status" value="1"/>
</dbReference>
<dbReference type="Pfam" id="PF15016">
    <property type="entry name" value="C5orf34_C"/>
    <property type="match status" value="1"/>
</dbReference>
<reference evidence="5" key="1">
    <citation type="submission" date="2021-02" db="EMBL/GenBank/DDBJ databases">
        <title>Comparative genomics reveals that relaxation of natural selection precedes convergent phenotypic evolution of cavefish.</title>
        <authorList>
            <person name="Peng Z."/>
        </authorList>
    </citation>
    <scope>NUCLEOTIDE SEQUENCE</scope>
    <source>
        <tissue evidence="5">Muscle</tissue>
    </source>
</reference>
<dbReference type="Proteomes" id="UP001059041">
    <property type="component" value="Linkage Group LG2"/>
</dbReference>
<feature type="domain" description="C5orf34-like C-terminal" evidence="1">
    <location>
        <begin position="416"/>
        <end position="500"/>
    </location>
</feature>
<dbReference type="EMBL" id="JAFHDT010000002">
    <property type="protein sequence ID" value="KAI7813143.1"/>
    <property type="molecule type" value="Genomic_DNA"/>
</dbReference>
<sequence length="600" mass="67900">MCAVRFMVMYVDESVDVFYTDGRRLQLSPCGSEFMIDKHPLSPCAHPLHTRERVRQRTRFTISEYKTLVVNALEFRNKYSTLPYLPEELIAVELKKTFSDAVTAVQWPSCDSCNIEGGPEGDICVCSPDGHAKLILSSSGEEFTVEFTCRSSQREADTQNQQLQGIQHRSTCLLSDLSSVKDVNFSGAAEDSRAHRPKDAESVKSRNLYTRAIQQFSRASYPQTWHYPLLLAVRHLESQKTERTAGQHRTNPADVQDRHVQMSKFPDALPVKCPSPHQHRWRYERVNPDLLEQEVEVTTELVKVVWCKGVIYRVIDGVTAVVEISPGEGSLIRSNGALANYFTHHKSKAAHRDTVECVYYLSGLPPDVPGQLYSVRSVVTRASRILECYIQARTSVRTQLSVSCWKEQRAACDCVNVVQEVNVVGTGRFKALSDGTAEVLLVNGVRAQMMWTSHTYTPAQRASERWCQIRLPDGHQTLVQVDTDKTYERYVSALVEWCDWVKQTERSKSVEGVAIPDSAHSITHQPITCRSVVSELEKIKRFNFLLENSPVLRSTGRCLSGERSSDLREIKLTENCISDALQKTSRAIRDINTLLSEQHF</sequence>
<evidence type="ECO:0000259" key="2">
    <source>
        <dbReference type="Pfam" id="PF15025"/>
    </source>
</evidence>
<dbReference type="InterPro" id="IPR053900">
    <property type="entry name" value="C5orf34-like_dom"/>
</dbReference>
<name>A0A9W7X351_TRIRA</name>
<gene>
    <name evidence="5" type="ORF">IRJ41_014422</name>
</gene>